<evidence type="ECO:0000256" key="2">
    <source>
        <dbReference type="ARBA" id="ARBA00022741"/>
    </source>
</evidence>
<evidence type="ECO:0000256" key="3">
    <source>
        <dbReference type="ARBA" id="ARBA00022840"/>
    </source>
</evidence>
<dbReference type="InterPro" id="IPR027031">
    <property type="entry name" value="Gly-tRNA_synthase/POLG2"/>
</dbReference>
<protein>
    <submittedName>
        <fullName evidence="7">Glycine-tRNA ligase</fullName>
    </submittedName>
</protein>
<dbReference type="EMBL" id="NBNE01019475">
    <property type="protein sequence ID" value="OWY91795.1"/>
    <property type="molecule type" value="Genomic_DNA"/>
</dbReference>
<dbReference type="PROSITE" id="PS51185">
    <property type="entry name" value="WHEP_TRS_2"/>
    <property type="match status" value="1"/>
</dbReference>
<evidence type="ECO:0000259" key="6">
    <source>
        <dbReference type="PROSITE" id="PS51185"/>
    </source>
</evidence>
<dbReference type="Gene3D" id="3.30.930.10">
    <property type="entry name" value="Bira Bifunctional Protein, Domain 2"/>
    <property type="match status" value="1"/>
</dbReference>
<dbReference type="FunFam" id="1.10.287.10:FF:000025">
    <property type="entry name" value="Glycine-tRNA ligase"/>
    <property type="match status" value="1"/>
</dbReference>
<keyword evidence="4" id="KW-0648">Protein biosynthesis</keyword>
<keyword evidence="3" id="KW-0067">ATP-binding</keyword>
<name>A0A225UFI5_9STRA</name>
<comment type="caution">
    <text evidence="7">The sequence shown here is derived from an EMBL/GenBank/DDBJ whole genome shotgun (WGS) entry which is preliminary data.</text>
</comment>
<feature type="domain" description="WHEP-TRS" evidence="6">
    <location>
        <begin position="9"/>
        <end position="65"/>
    </location>
</feature>
<keyword evidence="8" id="KW-1185">Reference proteome</keyword>
<dbReference type="OrthoDB" id="57698at2759"/>
<dbReference type="InterPro" id="IPR000738">
    <property type="entry name" value="WHEP-TRS_dom"/>
</dbReference>
<dbReference type="PANTHER" id="PTHR10745">
    <property type="entry name" value="GLYCYL-TRNA SYNTHETASE/DNA POLYMERASE SUBUNIT GAMMA-2"/>
    <property type="match status" value="1"/>
</dbReference>
<evidence type="ECO:0000313" key="8">
    <source>
        <dbReference type="Proteomes" id="UP000198211"/>
    </source>
</evidence>
<dbReference type="SUPFAM" id="SSF47060">
    <property type="entry name" value="S15/NS1 RNA-binding domain"/>
    <property type="match status" value="1"/>
</dbReference>
<dbReference type="STRING" id="4795.A0A225UFI5"/>
<evidence type="ECO:0000256" key="4">
    <source>
        <dbReference type="ARBA" id="ARBA00022917"/>
    </source>
</evidence>
<dbReference type="SMART" id="SM00991">
    <property type="entry name" value="WHEP-TRS"/>
    <property type="match status" value="1"/>
</dbReference>
<dbReference type="Gene3D" id="1.10.287.10">
    <property type="entry name" value="S15/NS1, RNA-binding"/>
    <property type="match status" value="1"/>
</dbReference>
<dbReference type="Proteomes" id="UP000198211">
    <property type="component" value="Unassembled WGS sequence"/>
</dbReference>
<gene>
    <name evidence="7" type="ORF">PHMEG_00039481</name>
</gene>
<dbReference type="AlphaFoldDB" id="A0A225UFI5"/>
<feature type="non-terminal residue" evidence="7">
    <location>
        <position position="1"/>
    </location>
</feature>
<dbReference type="GO" id="GO:0004820">
    <property type="term" value="F:glycine-tRNA ligase activity"/>
    <property type="evidence" value="ECO:0007669"/>
    <property type="project" value="TreeGrafter"/>
</dbReference>
<dbReference type="PANTHER" id="PTHR10745:SF0">
    <property type="entry name" value="GLYCINE--TRNA LIGASE"/>
    <property type="match status" value="1"/>
</dbReference>
<proteinExistence type="predicted"/>
<evidence type="ECO:0000256" key="1">
    <source>
        <dbReference type="ARBA" id="ARBA00022598"/>
    </source>
</evidence>
<dbReference type="GO" id="GO:0005524">
    <property type="term" value="F:ATP binding"/>
    <property type="evidence" value="ECO:0007669"/>
    <property type="project" value="UniProtKB-KW"/>
</dbReference>
<sequence>QKDCERGGSGCAKRASVTRQGAQVRQLKQQGAAADAVKAAVDALKQLKLETQTALQGSAQDGLSKNDKKALDDVLLRKMFVVPSFEIYGGVGGFYDFGPPACALKSNLLHRHFVFSDKLLEVECTNLMPEVVLKTSGHVDRFTDLMVKCTKSGECYRADKLLEDHVENFLDQHPDLSAAGREKHELHATMAVLLARGDPSGLQGLRHQGSATDADLSFPIPFNLM</sequence>
<organism evidence="7 8">
    <name type="scientific">Phytophthora megakarya</name>
    <dbReference type="NCBI Taxonomy" id="4795"/>
    <lineage>
        <taxon>Eukaryota</taxon>
        <taxon>Sar</taxon>
        <taxon>Stramenopiles</taxon>
        <taxon>Oomycota</taxon>
        <taxon>Peronosporomycetes</taxon>
        <taxon>Peronosporales</taxon>
        <taxon>Peronosporaceae</taxon>
        <taxon>Phytophthora</taxon>
    </lineage>
</organism>
<evidence type="ECO:0000256" key="5">
    <source>
        <dbReference type="ARBA" id="ARBA00023146"/>
    </source>
</evidence>
<dbReference type="InterPro" id="IPR009068">
    <property type="entry name" value="uS15_NS1_RNA-bd_sf"/>
</dbReference>
<dbReference type="InterPro" id="IPR045864">
    <property type="entry name" value="aa-tRNA-synth_II/BPL/LPL"/>
</dbReference>
<dbReference type="Pfam" id="PF00458">
    <property type="entry name" value="WHEP-TRS"/>
    <property type="match status" value="1"/>
</dbReference>
<reference evidence="8" key="1">
    <citation type="submission" date="2017-03" db="EMBL/GenBank/DDBJ databases">
        <title>Phytopthora megakarya and P. palmivora, two closely related causual agents of cacao black pod achieved similar genome size and gene model numbers by different mechanisms.</title>
        <authorList>
            <person name="Ali S."/>
            <person name="Shao J."/>
            <person name="Larry D.J."/>
            <person name="Kronmiller B."/>
            <person name="Shen D."/>
            <person name="Strem M.D."/>
            <person name="Melnick R.L."/>
            <person name="Guiltinan M.J."/>
            <person name="Tyler B.M."/>
            <person name="Meinhardt L.W."/>
            <person name="Bailey B.A."/>
        </authorList>
    </citation>
    <scope>NUCLEOTIDE SEQUENCE [LARGE SCALE GENOMIC DNA]</scope>
    <source>
        <strain evidence="8">zdho120</strain>
    </source>
</reference>
<keyword evidence="1 7" id="KW-0436">Ligase</keyword>
<dbReference type="SUPFAM" id="SSF55681">
    <property type="entry name" value="Class II aaRS and biotin synthetases"/>
    <property type="match status" value="1"/>
</dbReference>
<evidence type="ECO:0000313" key="7">
    <source>
        <dbReference type="EMBL" id="OWY91795.1"/>
    </source>
</evidence>
<dbReference type="GO" id="GO:0070150">
    <property type="term" value="P:mitochondrial glycyl-tRNA aminoacylation"/>
    <property type="evidence" value="ECO:0007669"/>
    <property type="project" value="TreeGrafter"/>
</dbReference>
<dbReference type="GO" id="GO:0005739">
    <property type="term" value="C:mitochondrion"/>
    <property type="evidence" value="ECO:0007669"/>
    <property type="project" value="TreeGrafter"/>
</dbReference>
<keyword evidence="2" id="KW-0547">Nucleotide-binding</keyword>
<dbReference type="PROSITE" id="PS00762">
    <property type="entry name" value="WHEP_TRS_1"/>
    <property type="match status" value="1"/>
</dbReference>
<accession>A0A225UFI5</accession>
<keyword evidence="5" id="KW-0030">Aminoacyl-tRNA synthetase</keyword>